<keyword evidence="3 4" id="KW-0067">ATP-binding</keyword>
<dbReference type="GO" id="GO:0016887">
    <property type="term" value="F:ATP hydrolysis activity"/>
    <property type="evidence" value="ECO:0007669"/>
    <property type="project" value="InterPro"/>
</dbReference>
<dbReference type="GO" id="GO:0006891">
    <property type="term" value="P:intra-Golgi vesicle-mediated transport"/>
    <property type="evidence" value="ECO:0007669"/>
    <property type="project" value="TreeGrafter"/>
</dbReference>
<evidence type="ECO:0000259" key="6">
    <source>
        <dbReference type="SMART" id="SM00382"/>
    </source>
</evidence>
<keyword evidence="8" id="KW-1185">Reference proteome</keyword>
<dbReference type="SMART" id="SM00382">
    <property type="entry name" value="AAA"/>
    <property type="match status" value="1"/>
</dbReference>
<dbReference type="GO" id="GO:0043001">
    <property type="term" value="P:Golgi to plasma membrane protein transport"/>
    <property type="evidence" value="ECO:0007669"/>
    <property type="project" value="TreeGrafter"/>
</dbReference>
<dbReference type="SUPFAM" id="SSF54585">
    <property type="entry name" value="Cdc48 domain 2-like"/>
    <property type="match status" value="1"/>
</dbReference>
<keyword evidence="4" id="KW-0963">Cytoplasm</keyword>
<feature type="non-terminal residue" evidence="7">
    <location>
        <position position="539"/>
    </location>
</feature>
<feature type="chain" id="PRO_5043729087" description="Vesicle-fusing ATPase" evidence="5">
    <location>
        <begin position="24"/>
        <end position="539"/>
    </location>
</feature>
<dbReference type="GO" id="GO:0035494">
    <property type="term" value="P:SNARE complex disassembly"/>
    <property type="evidence" value="ECO:0007669"/>
    <property type="project" value="InterPro"/>
</dbReference>
<dbReference type="InterPro" id="IPR041569">
    <property type="entry name" value="AAA_lid_3"/>
</dbReference>
<comment type="similarity">
    <text evidence="1 4">Belongs to the AAA ATPase family.</text>
</comment>
<dbReference type="FunFam" id="3.40.50.300:FF:000154">
    <property type="entry name" value="Vesicle-fusing ATPase 1"/>
    <property type="match status" value="1"/>
</dbReference>
<organism evidence="7 8">
    <name type="scientific">Linum tenue</name>
    <dbReference type="NCBI Taxonomy" id="586396"/>
    <lineage>
        <taxon>Eukaryota</taxon>
        <taxon>Viridiplantae</taxon>
        <taxon>Streptophyta</taxon>
        <taxon>Embryophyta</taxon>
        <taxon>Tracheophyta</taxon>
        <taxon>Spermatophyta</taxon>
        <taxon>Magnoliopsida</taxon>
        <taxon>eudicotyledons</taxon>
        <taxon>Gunneridae</taxon>
        <taxon>Pentapetalae</taxon>
        <taxon>rosids</taxon>
        <taxon>fabids</taxon>
        <taxon>Malpighiales</taxon>
        <taxon>Linaceae</taxon>
        <taxon>Linum</taxon>
    </lineage>
</organism>
<dbReference type="InterPro" id="IPR003593">
    <property type="entry name" value="AAA+_ATPase"/>
</dbReference>
<dbReference type="Pfam" id="PF02933">
    <property type="entry name" value="CDC48_2"/>
    <property type="match status" value="1"/>
</dbReference>
<proteinExistence type="inferred from homology"/>
<dbReference type="EMBL" id="CAMGYJ010000002">
    <property type="protein sequence ID" value="CAI0387766.1"/>
    <property type="molecule type" value="Genomic_DNA"/>
</dbReference>
<feature type="non-terminal residue" evidence="7">
    <location>
        <position position="1"/>
    </location>
</feature>
<protein>
    <recommendedName>
        <fullName evidence="4">Vesicle-fusing ATPase</fullName>
        <ecNumber evidence="4">3.6.4.6</ecNumber>
    </recommendedName>
</protein>
<comment type="function">
    <text evidence="4">Required for vesicle-mediated transport. Catalyzes the fusion of transport vesicles within the Golgi cisternae. Is also required for transport from the endoplasmic reticulum to the Golgi stack. Seems to function as a fusion protein required for the delivery of cargo proteins to all compartments of the Golgi stack independent of vesicle origin.</text>
</comment>
<gene>
    <name evidence="7" type="ORF">LITE_LOCUS5598</name>
</gene>
<feature type="signal peptide" evidence="5">
    <location>
        <begin position="1"/>
        <end position="23"/>
    </location>
</feature>
<dbReference type="PANTHER" id="PTHR23078:SF3">
    <property type="entry name" value="VESICLE-FUSING ATPASE"/>
    <property type="match status" value="1"/>
</dbReference>
<accession>A0AAV0HR40</accession>
<comment type="catalytic activity">
    <reaction evidence="4">
        <text>ATP + H2O = ADP + phosphate + H(+)</text>
        <dbReference type="Rhea" id="RHEA:13065"/>
        <dbReference type="ChEBI" id="CHEBI:15377"/>
        <dbReference type="ChEBI" id="CHEBI:15378"/>
        <dbReference type="ChEBI" id="CHEBI:30616"/>
        <dbReference type="ChEBI" id="CHEBI:43474"/>
        <dbReference type="ChEBI" id="CHEBI:456216"/>
        <dbReference type="EC" id="3.6.4.6"/>
    </reaction>
</comment>
<dbReference type="InterPro" id="IPR027417">
    <property type="entry name" value="P-loop_NTPase"/>
</dbReference>
<dbReference type="GO" id="GO:0005524">
    <property type="term" value="F:ATP binding"/>
    <property type="evidence" value="ECO:0007669"/>
    <property type="project" value="UniProtKB-UniRule"/>
</dbReference>
<dbReference type="Gene3D" id="2.40.40.20">
    <property type="match status" value="1"/>
</dbReference>
<dbReference type="InterPro" id="IPR039812">
    <property type="entry name" value="Vesicle-fus_ATPase"/>
</dbReference>
<keyword evidence="4" id="KW-0460">Magnesium</keyword>
<dbReference type="Gene3D" id="3.40.50.300">
    <property type="entry name" value="P-loop containing nucleotide triphosphate hydrolases"/>
    <property type="match status" value="1"/>
</dbReference>
<reference evidence="7" key="1">
    <citation type="submission" date="2022-08" db="EMBL/GenBank/DDBJ databases">
        <authorList>
            <person name="Gutierrez-Valencia J."/>
        </authorList>
    </citation>
    <scope>NUCLEOTIDE SEQUENCE</scope>
</reference>
<evidence type="ECO:0000256" key="4">
    <source>
        <dbReference type="RuleBase" id="RU367045"/>
    </source>
</evidence>
<evidence type="ECO:0000256" key="1">
    <source>
        <dbReference type="ARBA" id="ARBA00006914"/>
    </source>
</evidence>
<dbReference type="InterPro" id="IPR004201">
    <property type="entry name" value="Cdc48_dom2"/>
</dbReference>
<keyword evidence="2 4" id="KW-0547">Nucleotide-binding</keyword>
<evidence type="ECO:0000256" key="3">
    <source>
        <dbReference type="ARBA" id="ARBA00022840"/>
    </source>
</evidence>
<dbReference type="PANTHER" id="PTHR23078">
    <property type="entry name" value="VESICULAR-FUSION PROTEIN NSF"/>
    <property type="match status" value="1"/>
</dbReference>
<dbReference type="FunFam" id="1.10.8.60:FF:000115">
    <property type="entry name" value="N-ethylmaleimide-sensitive fusion protein, putative"/>
    <property type="match status" value="1"/>
</dbReference>
<dbReference type="InterPro" id="IPR003959">
    <property type="entry name" value="ATPase_AAA_core"/>
</dbReference>
<dbReference type="Pfam" id="PF17862">
    <property type="entry name" value="AAA_lid_3"/>
    <property type="match status" value="1"/>
</dbReference>
<dbReference type="Pfam" id="PF00004">
    <property type="entry name" value="AAA"/>
    <property type="match status" value="1"/>
</dbReference>
<dbReference type="Gene3D" id="3.10.330.10">
    <property type="match status" value="1"/>
</dbReference>
<comment type="subcellular location">
    <subcellularLocation>
        <location evidence="4">Cytoplasm</location>
    </subcellularLocation>
</comment>
<evidence type="ECO:0000256" key="2">
    <source>
        <dbReference type="ARBA" id="ARBA00022741"/>
    </source>
</evidence>
<comment type="cofactor">
    <cofactor evidence="4">
        <name>Mg(2+)</name>
        <dbReference type="ChEBI" id="CHEBI:18420"/>
    </cofactor>
    <text evidence="4">Binds 1 Mg(2+) ion per subunit.</text>
</comment>
<feature type="domain" description="AAA+ ATPase" evidence="6">
    <location>
        <begin position="271"/>
        <end position="418"/>
    </location>
</feature>
<keyword evidence="4" id="KW-0813">Transport</keyword>
<keyword evidence="4" id="KW-0931">ER-Golgi transport</keyword>
<dbReference type="SUPFAM" id="SSF52540">
    <property type="entry name" value="P-loop containing nucleoside triphosphate hydrolases"/>
    <property type="match status" value="1"/>
</dbReference>
<keyword evidence="5" id="KW-0732">Signal</keyword>
<evidence type="ECO:0000313" key="8">
    <source>
        <dbReference type="Proteomes" id="UP001154282"/>
    </source>
</evidence>
<dbReference type="EC" id="3.6.4.6" evidence="4"/>
<dbReference type="InterPro" id="IPR029067">
    <property type="entry name" value="CDC48_domain_2-like_sf"/>
</dbReference>
<evidence type="ECO:0000313" key="7">
    <source>
        <dbReference type="EMBL" id="CAI0387766.1"/>
    </source>
</evidence>
<dbReference type="GO" id="GO:0005795">
    <property type="term" value="C:Golgi stack"/>
    <property type="evidence" value="ECO:0007669"/>
    <property type="project" value="TreeGrafter"/>
</dbReference>
<dbReference type="AlphaFoldDB" id="A0AAV0HR40"/>
<keyword evidence="4" id="KW-0653">Protein transport</keyword>
<dbReference type="GO" id="GO:0046872">
    <property type="term" value="F:metal ion binding"/>
    <property type="evidence" value="ECO:0007669"/>
    <property type="project" value="UniProtKB-UniRule"/>
</dbReference>
<keyword evidence="4" id="KW-0378">Hydrolase</keyword>
<name>A0AAV0HR40_9ROSI</name>
<sequence length="539" mass="60670">NPLLPSVLFVLLLYYFSSRLSSSAVKLSYSRDSHNVFIDAFPFTYCRQVHRKSKLYEICNDNGVRGRFTIPPNLPPLFCSVPSLSVERGHIGLNGAQRRCIKVSSGDEVSVSRFIPPNDFDLALLKLKLEFVKKEASRTEQVDAVVLSNHLKKIFMNQVMSSGQRVTFEYHMTAYIFTVNQVIMKGQENSGDVERGMISNDTSFIFEAANTSSIKFVNQHEAASSNVLRDDFNPQSLGIGGLGEQFAYICRRALLSRFVPLQMFHKLGINHVKGLLLYGPPGTGKTLMANQIGKILNGKEPKVVRGPDIVSEMIGKTEKNIRYLFADAENDQRKHGDQSKHHVIIFDEIDAICKMGGSTRAAEVARHRIVQQLATKMDGMKALNNILLIGVTNRKDLLPEELLRPGRFELKVKFSLPDESGRLQILEILTDKMENSFLAPDVNLQELAARTEKYSGAELEALVNSSVSRAFNRASSVHPTKMGFDEESFKITMEDFLHALHPLAVQDILSFCQNLFHDDIIDRPFPDVFIDKQLREDED</sequence>
<evidence type="ECO:0000256" key="5">
    <source>
        <dbReference type="SAM" id="SignalP"/>
    </source>
</evidence>
<dbReference type="Gene3D" id="1.10.8.60">
    <property type="match status" value="1"/>
</dbReference>
<dbReference type="FunFam" id="3.10.330.10:FF:000007">
    <property type="entry name" value="Vesicle-fusing ATPase"/>
    <property type="match status" value="1"/>
</dbReference>
<dbReference type="Proteomes" id="UP001154282">
    <property type="component" value="Unassembled WGS sequence"/>
</dbReference>
<keyword evidence="4" id="KW-0479">Metal-binding</keyword>
<comment type="caution">
    <text evidence="7">The sequence shown here is derived from an EMBL/GenBank/DDBJ whole genome shotgun (WGS) entry which is preliminary data.</text>
</comment>